<organism evidence="2 3">
    <name type="scientific">Methylobacterium variabile</name>
    <dbReference type="NCBI Taxonomy" id="298794"/>
    <lineage>
        <taxon>Bacteria</taxon>
        <taxon>Pseudomonadati</taxon>
        <taxon>Pseudomonadota</taxon>
        <taxon>Alphaproteobacteria</taxon>
        <taxon>Hyphomicrobiales</taxon>
        <taxon>Methylobacteriaceae</taxon>
        <taxon>Methylobacterium</taxon>
    </lineage>
</organism>
<name>A0A0J6RZK3_9HYPH</name>
<protein>
    <submittedName>
        <fullName evidence="2">Uncharacterized protein</fullName>
    </submittedName>
</protein>
<gene>
    <name evidence="2" type="ORF">VQ02_31865</name>
</gene>
<feature type="region of interest" description="Disordered" evidence="1">
    <location>
        <begin position="40"/>
        <end position="76"/>
    </location>
</feature>
<dbReference type="AlphaFoldDB" id="A0A0J6RZK3"/>
<comment type="caution">
    <text evidence="2">The sequence shown here is derived from an EMBL/GenBank/DDBJ whole genome shotgun (WGS) entry which is preliminary data.</text>
</comment>
<evidence type="ECO:0000313" key="3">
    <source>
        <dbReference type="Proteomes" id="UP000035955"/>
    </source>
</evidence>
<sequence>MKATARFEWPVRPDRIEVSSLGYLAAAILCADLRAARAAAPGAPRSATVHRLVPRRARPPSRPAPVDDGLRRAAEA</sequence>
<reference evidence="2 3" key="1">
    <citation type="submission" date="2015-03" db="EMBL/GenBank/DDBJ databases">
        <title>Genome sequencing of Methylobacterium variabile DSM 16961.</title>
        <authorList>
            <person name="Chaudhry V."/>
            <person name="Patil P.B."/>
        </authorList>
    </citation>
    <scope>NUCLEOTIDE SEQUENCE [LARGE SCALE GENOMIC DNA]</scope>
    <source>
        <strain evidence="2 3">DSM 16961</strain>
    </source>
</reference>
<dbReference type="EMBL" id="LABY01000307">
    <property type="protein sequence ID" value="KMO28290.1"/>
    <property type="molecule type" value="Genomic_DNA"/>
</dbReference>
<proteinExistence type="predicted"/>
<accession>A0A0J6RZK3</accession>
<dbReference type="Proteomes" id="UP000035955">
    <property type="component" value="Unassembled WGS sequence"/>
</dbReference>
<keyword evidence="3" id="KW-1185">Reference proteome</keyword>
<evidence type="ECO:0000256" key="1">
    <source>
        <dbReference type="SAM" id="MobiDB-lite"/>
    </source>
</evidence>
<dbReference type="PATRIC" id="fig|298794.3.peg.4813"/>
<dbReference type="RefSeq" id="WP_048448269.1">
    <property type="nucleotide sequence ID" value="NZ_LABY01000307.1"/>
</dbReference>
<evidence type="ECO:0000313" key="2">
    <source>
        <dbReference type="EMBL" id="KMO28290.1"/>
    </source>
</evidence>